<dbReference type="EMBL" id="CP019607">
    <property type="protein sequence ID" value="AQP50875.1"/>
    <property type="molecule type" value="Genomic_DNA"/>
</dbReference>
<dbReference type="STRING" id="399497.BW733_08565"/>
<dbReference type="InterPro" id="IPR045402">
    <property type="entry name" value="GAP1-N2"/>
</dbReference>
<name>A0A1Q2CXM4_9ACTN</name>
<dbReference type="OrthoDB" id="3250392at2"/>
<evidence type="ECO:0000313" key="2">
    <source>
        <dbReference type="EMBL" id="AQP50875.1"/>
    </source>
</evidence>
<dbReference type="Pfam" id="PF20013">
    <property type="entry name" value="GAP1-N2"/>
    <property type="match status" value="1"/>
</dbReference>
<dbReference type="RefSeq" id="WP_077349637.1">
    <property type="nucleotide sequence ID" value="NZ_CP019607.1"/>
</dbReference>
<dbReference type="AlphaFoldDB" id="A0A1Q2CXM4"/>
<proteinExistence type="predicted"/>
<reference evidence="2 3" key="1">
    <citation type="journal article" date="2008" name="Int. J. Syst. Evol. Microbiol.">
        <title>Tessaracoccus flavescens sp. nov., isolated from marine sediment.</title>
        <authorList>
            <person name="Lee D.W."/>
            <person name="Lee S.D."/>
        </authorList>
    </citation>
    <scope>NUCLEOTIDE SEQUENCE [LARGE SCALE GENOMIC DNA]</scope>
    <source>
        <strain evidence="2 3">SST-39T</strain>
    </source>
</reference>
<dbReference type="KEGG" id="tfa:BW733_08565"/>
<feature type="domain" description="GTPase-associated protein 1 N-terminal" evidence="1">
    <location>
        <begin position="2"/>
        <end position="132"/>
    </location>
</feature>
<gene>
    <name evidence="2" type="ORF">BW733_08565</name>
</gene>
<protein>
    <recommendedName>
        <fullName evidence="1">GTPase-associated protein 1 N-terminal domain-containing protein</fullName>
    </recommendedName>
</protein>
<accession>A0A1Q2CXM4</accession>
<keyword evidence="3" id="KW-1185">Reference proteome</keyword>
<dbReference type="Proteomes" id="UP000188235">
    <property type="component" value="Chromosome"/>
</dbReference>
<sequence length="456" mass="49467">MQQLIYGSADQISGRQVGGWGVLHGTPDLTAETQRRLLALTSVALPSTLPQFPSAEQLAQRTVRFRLDPSEAEYAACRSVEAGTDHTGRPGNVVSHCALIPADDRLRPVDWFFSPGWAMPYGPRQIAETRLPAELPAPSGWAETAAWLRADPARTARIRWIVDVAATVLLDAQRLVLKSPTAEEAARWASVLSWLVDAQVADLIRIRIGEDSRSTVEQLAVAPVIVGVTVDLDPATLRGLPVIDTSWQLDAEEAMSTGRWHLPTGQSFKASTFTGLAGDLVYADPDVAQAVFTKRDELIARFVREGNTLEVAHETLFLQAAWLTTPGAQELARVEPIRQLLAGLDDGVRRWDEFAGLASEVGEPVPSETPADQVDVYSMPTQPIDPWQVDDEPTGIEAALIGAARLGAAGVDVEALIAEGRIADRIDDHPEELRASLRDVAAALHPLEDTLHGEDR</sequence>
<evidence type="ECO:0000313" key="3">
    <source>
        <dbReference type="Proteomes" id="UP000188235"/>
    </source>
</evidence>
<organism evidence="2 3">
    <name type="scientific">Tessaracoccus flavescens</name>
    <dbReference type="NCBI Taxonomy" id="399497"/>
    <lineage>
        <taxon>Bacteria</taxon>
        <taxon>Bacillati</taxon>
        <taxon>Actinomycetota</taxon>
        <taxon>Actinomycetes</taxon>
        <taxon>Propionibacteriales</taxon>
        <taxon>Propionibacteriaceae</taxon>
        <taxon>Tessaracoccus</taxon>
    </lineage>
</organism>
<evidence type="ECO:0000259" key="1">
    <source>
        <dbReference type="Pfam" id="PF20013"/>
    </source>
</evidence>